<evidence type="ECO:0000313" key="3">
    <source>
        <dbReference type="Proteomes" id="UP000002281"/>
    </source>
</evidence>
<dbReference type="Proteomes" id="UP000002281">
    <property type="component" value="Chromosome 14"/>
</dbReference>
<dbReference type="Bgee" id="ENSECAG00000039829">
    <property type="expression patterns" value="Expressed in gluteus medius and 18 other cell types or tissues"/>
</dbReference>
<proteinExistence type="predicted"/>
<keyword evidence="3" id="KW-1185">Reference proteome</keyword>
<dbReference type="InParanoid" id="A0A3Q2HX73"/>
<organism evidence="2 3">
    <name type="scientific">Equus caballus</name>
    <name type="common">Horse</name>
    <dbReference type="NCBI Taxonomy" id="9796"/>
    <lineage>
        <taxon>Eukaryota</taxon>
        <taxon>Metazoa</taxon>
        <taxon>Chordata</taxon>
        <taxon>Craniata</taxon>
        <taxon>Vertebrata</taxon>
        <taxon>Euteleostomi</taxon>
        <taxon>Mammalia</taxon>
        <taxon>Eutheria</taxon>
        <taxon>Laurasiatheria</taxon>
        <taxon>Perissodactyla</taxon>
        <taxon>Equidae</taxon>
        <taxon>Equus</taxon>
    </lineage>
</organism>
<feature type="region of interest" description="Disordered" evidence="1">
    <location>
        <begin position="34"/>
        <end position="66"/>
    </location>
</feature>
<reference evidence="2" key="2">
    <citation type="submission" date="2025-08" db="UniProtKB">
        <authorList>
            <consortium name="Ensembl"/>
        </authorList>
    </citation>
    <scope>IDENTIFICATION</scope>
    <source>
        <strain evidence="2">Thoroughbred</strain>
    </source>
</reference>
<evidence type="ECO:0000256" key="1">
    <source>
        <dbReference type="SAM" id="MobiDB-lite"/>
    </source>
</evidence>
<accession>A0A3Q2HX73</accession>
<sequence length="66" mass="6696">CSPAPPPLYSDAPYLGPGVLGGATCRQHHRELAAERARPNPGTAARVAAVPPSGWPSPQGSSQPAN</sequence>
<protein>
    <submittedName>
        <fullName evidence="2">Uncharacterized protein</fullName>
    </submittedName>
</protein>
<dbReference type="Ensembl" id="ENSECAT00000055938.2">
    <property type="protein sequence ID" value="ENSECAP00000037961.2"/>
    <property type="gene ID" value="ENSECAG00000039829.2"/>
</dbReference>
<name>A0A3Q2HX73_HORSE</name>
<reference evidence="2" key="3">
    <citation type="submission" date="2025-09" db="UniProtKB">
        <authorList>
            <consortium name="Ensembl"/>
        </authorList>
    </citation>
    <scope>IDENTIFICATION</scope>
    <source>
        <strain evidence="2">Thoroughbred</strain>
    </source>
</reference>
<dbReference type="PaxDb" id="9796-ENSECAP00000037961"/>
<evidence type="ECO:0000313" key="2">
    <source>
        <dbReference type="Ensembl" id="ENSECAP00000037961.2"/>
    </source>
</evidence>
<dbReference type="AlphaFoldDB" id="A0A3Q2HX73"/>
<reference evidence="2 3" key="1">
    <citation type="journal article" date="2009" name="Science">
        <title>Genome sequence, comparative analysis, and population genetics of the domestic horse.</title>
        <authorList>
            <consortium name="Broad Institute Genome Sequencing Platform"/>
            <consortium name="Broad Institute Whole Genome Assembly Team"/>
            <person name="Wade C.M."/>
            <person name="Giulotto E."/>
            <person name="Sigurdsson S."/>
            <person name="Zoli M."/>
            <person name="Gnerre S."/>
            <person name="Imsland F."/>
            <person name="Lear T.L."/>
            <person name="Adelson D.L."/>
            <person name="Bailey E."/>
            <person name="Bellone R.R."/>
            <person name="Bloecker H."/>
            <person name="Distl O."/>
            <person name="Edgar R.C."/>
            <person name="Garber M."/>
            <person name="Leeb T."/>
            <person name="Mauceli E."/>
            <person name="MacLeod J.N."/>
            <person name="Penedo M.C.T."/>
            <person name="Raison J.M."/>
            <person name="Sharpe T."/>
            <person name="Vogel J."/>
            <person name="Andersson L."/>
            <person name="Antczak D.F."/>
            <person name="Biagi T."/>
            <person name="Binns M.M."/>
            <person name="Chowdhary B.P."/>
            <person name="Coleman S.J."/>
            <person name="Della Valle G."/>
            <person name="Fryc S."/>
            <person name="Guerin G."/>
            <person name="Hasegawa T."/>
            <person name="Hill E.W."/>
            <person name="Jurka J."/>
            <person name="Kiialainen A."/>
            <person name="Lindgren G."/>
            <person name="Liu J."/>
            <person name="Magnani E."/>
            <person name="Mickelson J.R."/>
            <person name="Murray J."/>
            <person name="Nergadze S.G."/>
            <person name="Onofrio R."/>
            <person name="Pedroni S."/>
            <person name="Piras M.F."/>
            <person name="Raudsepp T."/>
            <person name="Rocchi M."/>
            <person name="Roeed K.H."/>
            <person name="Ryder O.A."/>
            <person name="Searle S."/>
            <person name="Skow L."/>
            <person name="Swinburne J.E."/>
            <person name="Syvaenen A.C."/>
            <person name="Tozaki T."/>
            <person name="Valberg S.J."/>
            <person name="Vaudin M."/>
            <person name="White J.R."/>
            <person name="Zody M.C."/>
            <person name="Lander E.S."/>
            <person name="Lindblad-Toh K."/>
        </authorList>
    </citation>
    <scope>NUCLEOTIDE SEQUENCE [LARGE SCALE GENOMIC DNA]</scope>
    <source>
        <strain evidence="2 3">Thoroughbred</strain>
    </source>
</reference>
<dbReference type="GeneTree" id="ENSGT01050000246758"/>
<feature type="compositionally biased region" description="Low complexity" evidence="1">
    <location>
        <begin position="56"/>
        <end position="66"/>
    </location>
</feature>